<feature type="transmembrane region" description="Helical" evidence="1">
    <location>
        <begin position="51"/>
        <end position="71"/>
    </location>
</feature>
<dbReference type="GO" id="GO:0071111">
    <property type="term" value="F:cyclic-guanylate-specific phosphodiesterase activity"/>
    <property type="evidence" value="ECO:0007669"/>
    <property type="project" value="InterPro"/>
</dbReference>
<evidence type="ECO:0000256" key="1">
    <source>
        <dbReference type="SAM" id="Phobius"/>
    </source>
</evidence>
<keyword evidence="1" id="KW-0472">Membrane</keyword>
<dbReference type="InterPro" id="IPR050706">
    <property type="entry name" value="Cyclic-di-GMP_PDE-like"/>
</dbReference>
<accession>A0A4R6VLB1</accession>
<dbReference type="InterPro" id="IPR035919">
    <property type="entry name" value="EAL_sf"/>
</dbReference>
<dbReference type="CDD" id="cd01948">
    <property type="entry name" value="EAL"/>
    <property type="match status" value="1"/>
</dbReference>
<organism evidence="3 4">
    <name type="scientific">Maritalea mobilis</name>
    <dbReference type="NCBI Taxonomy" id="483324"/>
    <lineage>
        <taxon>Bacteria</taxon>
        <taxon>Pseudomonadati</taxon>
        <taxon>Pseudomonadota</taxon>
        <taxon>Alphaproteobacteria</taxon>
        <taxon>Hyphomicrobiales</taxon>
        <taxon>Devosiaceae</taxon>
        <taxon>Maritalea</taxon>
    </lineage>
</organism>
<dbReference type="SMART" id="SM00052">
    <property type="entry name" value="EAL"/>
    <property type="match status" value="1"/>
</dbReference>
<dbReference type="Pfam" id="PF00563">
    <property type="entry name" value="EAL"/>
    <property type="match status" value="1"/>
</dbReference>
<dbReference type="SUPFAM" id="SSF141868">
    <property type="entry name" value="EAL domain-like"/>
    <property type="match status" value="1"/>
</dbReference>
<dbReference type="Gene3D" id="3.20.20.450">
    <property type="entry name" value="EAL domain"/>
    <property type="match status" value="1"/>
</dbReference>
<evidence type="ECO:0000313" key="3">
    <source>
        <dbReference type="EMBL" id="TDQ64469.1"/>
    </source>
</evidence>
<name>A0A4R6VLB1_9HYPH</name>
<evidence type="ECO:0000259" key="2">
    <source>
        <dbReference type="PROSITE" id="PS50883"/>
    </source>
</evidence>
<dbReference type="AlphaFoldDB" id="A0A4R6VLB1"/>
<keyword evidence="1" id="KW-1133">Transmembrane helix</keyword>
<feature type="transmembrane region" description="Helical" evidence="1">
    <location>
        <begin position="77"/>
        <end position="95"/>
    </location>
</feature>
<comment type="caution">
    <text evidence="3">The sequence shown here is derived from an EMBL/GenBank/DDBJ whole genome shotgun (WGS) entry which is preliminary data.</text>
</comment>
<sequence length="418" mass="46530">MYGALSFVAIGIAWAAVFIIMGWWLVVAMDLIIVALGGVIYFSMRKGHLRFGLFLAQAGLVLIAVTMGVLLDVPTAEYPRVSHIYLLSVASLGYLNYQREKSKIQLTLIVICLLTFVILASAPLASPYVLEMPDLLRFVGTWANATMATIMLAASVHAIHSELVRKDKDSRRLMSALWNKEFKLAFQPQVDKSRKIVGAEALIRWHHPEKGEISPASFIPQAEQLDLMSDIGNWVLEEGCTVLKSWEKNPKLQHLNLSLNVSAKQLMHNKFEENVRKILNRTGANPNKLTLEITESVLVTGFELARAKLAALNELGVTVALDDFGTGYSSLSYLRQLPVQHVKIDRSFVKDASLNDHSKTFVKNLVQLCNDLGQNVVAEGVETEEQHKLLCEFGASDFQGYLYGKPTDLENFESQNLA</sequence>
<feature type="transmembrane region" description="Helical" evidence="1">
    <location>
        <begin position="142"/>
        <end position="164"/>
    </location>
</feature>
<feature type="transmembrane region" description="Helical" evidence="1">
    <location>
        <begin position="25"/>
        <end position="44"/>
    </location>
</feature>
<keyword evidence="4" id="KW-1185">Reference proteome</keyword>
<dbReference type="InterPro" id="IPR001633">
    <property type="entry name" value="EAL_dom"/>
</dbReference>
<dbReference type="Proteomes" id="UP000295391">
    <property type="component" value="Unassembled WGS sequence"/>
</dbReference>
<dbReference type="PROSITE" id="PS50883">
    <property type="entry name" value="EAL"/>
    <property type="match status" value="1"/>
</dbReference>
<protein>
    <submittedName>
        <fullName evidence="3">EAL domain-containing protein (Putative c-di-GMP-specific phosphodiesterase class I)</fullName>
    </submittedName>
</protein>
<gene>
    <name evidence="3" type="ORF">ATL17_2488</name>
</gene>
<feature type="transmembrane region" description="Helical" evidence="1">
    <location>
        <begin position="107"/>
        <end position="130"/>
    </location>
</feature>
<dbReference type="PANTHER" id="PTHR33121">
    <property type="entry name" value="CYCLIC DI-GMP PHOSPHODIESTERASE PDEF"/>
    <property type="match status" value="1"/>
</dbReference>
<proteinExistence type="predicted"/>
<dbReference type="PANTHER" id="PTHR33121:SF70">
    <property type="entry name" value="SIGNALING PROTEIN YKOW"/>
    <property type="match status" value="1"/>
</dbReference>
<feature type="domain" description="EAL" evidence="2">
    <location>
        <begin position="166"/>
        <end position="418"/>
    </location>
</feature>
<reference evidence="3 4" key="1">
    <citation type="submission" date="2019-03" db="EMBL/GenBank/DDBJ databases">
        <title>Genomic Encyclopedia of Type Strains, Phase III (KMG-III): the genomes of soil and plant-associated and newly described type strains.</title>
        <authorList>
            <person name="Whitman W."/>
        </authorList>
    </citation>
    <scope>NUCLEOTIDE SEQUENCE [LARGE SCALE GENOMIC DNA]</scope>
    <source>
        <strain evidence="3 4">CGMCC 1.7002</strain>
    </source>
</reference>
<dbReference type="EMBL" id="SNYR01000002">
    <property type="protein sequence ID" value="TDQ64469.1"/>
    <property type="molecule type" value="Genomic_DNA"/>
</dbReference>
<evidence type="ECO:0000313" key="4">
    <source>
        <dbReference type="Proteomes" id="UP000295391"/>
    </source>
</evidence>
<keyword evidence="1" id="KW-0812">Transmembrane</keyword>